<dbReference type="InterPro" id="IPR002731">
    <property type="entry name" value="ATPase_BadF"/>
</dbReference>
<dbReference type="InterPro" id="IPR043129">
    <property type="entry name" value="ATPase_NBD"/>
</dbReference>
<feature type="domain" description="ATPase BadF/BadG/BcrA/BcrD type" evidence="1">
    <location>
        <begin position="7"/>
        <end position="295"/>
    </location>
</feature>
<dbReference type="Pfam" id="PF01869">
    <property type="entry name" value="BcrAD_BadFG"/>
    <property type="match status" value="1"/>
</dbReference>
<name>A0ABT4TP38_9ACTN</name>
<sequence>MERDVVIGVDAGGTSTRCVVARLDGRVLSRGSAGGANPFSSADPAGALEAALGEALGGVGTDRVAAAVFGIAGASAAGHARASAAAARAWQAAGLQRAPRVTDDIAVAFAAGTPEPEGAVVIAGTGAVAAYVADGSVRRRCDGYGWLLGDEGSAVWIALAGLRAALAGIDGRGGATVLSERMAAALEIAPGDPQEFIRTVYARPPAELGGLAPEVAGAAQEGDAEAARICREGAGRLLGALEAVLPSGAGAPIVLSGSLMGRGPVAERVRAGVGERFGRAPLAAADGVLGAAGLALRAAGAPPDAHARLLSGRR</sequence>
<dbReference type="EMBL" id="JAQFWP010000035">
    <property type="protein sequence ID" value="MDA2806462.1"/>
    <property type="molecule type" value="Genomic_DNA"/>
</dbReference>
<dbReference type="Proteomes" id="UP001165685">
    <property type="component" value="Unassembled WGS sequence"/>
</dbReference>
<keyword evidence="2" id="KW-0808">Transferase</keyword>
<organism evidence="2 3">
    <name type="scientific">Nocardiopsis suaedae</name>
    <dbReference type="NCBI Taxonomy" id="3018444"/>
    <lineage>
        <taxon>Bacteria</taxon>
        <taxon>Bacillati</taxon>
        <taxon>Actinomycetota</taxon>
        <taxon>Actinomycetes</taxon>
        <taxon>Streptosporangiales</taxon>
        <taxon>Nocardiopsidaceae</taxon>
        <taxon>Nocardiopsis</taxon>
    </lineage>
</organism>
<evidence type="ECO:0000313" key="3">
    <source>
        <dbReference type="Proteomes" id="UP001165685"/>
    </source>
</evidence>
<proteinExistence type="predicted"/>
<reference evidence="2" key="1">
    <citation type="submission" date="2023-01" db="EMBL/GenBank/DDBJ databases">
        <title>Draft genome sequence of Nocardiopsis sp. LSu2-4 isolated from halophytes.</title>
        <authorList>
            <person name="Duangmal K."/>
            <person name="Chantavorakit T."/>
        </authorList>
    </citation>
    <scope>NUCLEOTIDE SEQUENCE</scope>
    <source>
        <strain evidence="2">LSu2-4</strain>
    </source>
</reference>
<accession>A0ABT4TP38</accession>
<evidence type="ECO:0000259" key="1">
    <source>
        <dbReference type="Pfam" id="PF01869"/>
    </source>
</evidence>
<dbReference type="GO" id="GO:0016301">
    <property type="term" value="F:kinase activity"/>
    <property type="evidence" value="ECO:0007669"/>
    <property type="project" value="UniProtKB-KW"/>
</dbReference>
<gene>
    <name evidence="2" type="ORF">O4U47_18260</name>
</gene>
<dbReference type="InterPro" id="IPR052519">
    <property type="entry name" value="Euk-type_GlcNAc_Kinase"/>
</dbReference>
<dbReference type="PANTHER" id="PTHR43190">
    <property type="entry name" value="N-ACETYL-D-GLUCOSAMINE KINASE"/>
    <property type="match status" value="1"/>
</dbReference>
<dbReference type="RefSeq" id="WP_270679102.1">
    <property type="nucleotide sequence ID" value="NZ_JAQFWP010000035.1"/>
</dbReference>
<dbReference type="PANTHER" id="PTHR43190:SF3">
    <property type="entry name" value="N-ACETYL-D-GLUCOSAMINE KINASE"/>
    <property type="match status" value="1"/>
</dbReference>
<dbReference type="Gene3D" id="3.30.420.40">
    <property type="match status" value="2"/>
</dbReference>
<protein>
    <submittedName>
        <fullName evidence="2">N-acetylglucosamine kinase</fullName>
    </submittedName>
</protein>
<keyword evidence="3" id="KW-1185">Reference proteome</keyword>
<comment type="caution">
    <text evidence="2">The sequence shown here is derived from an EMBL/GenBank/DDBJ whole genome shotgun (WGS) entry which is preliminary data.</text>
</comment>
<keyword evidence="2" id="KW-0418">Kinase</keyword>
<dbReference type="SUPFAM" id="SSF53067">
    <property type="entry name" value="Actin-like ATPase domain"/>
    <property type="match status" value="2"/>
</dbReference>
<evidence type="ECO:0000313" key="2">
    <source>
        <dbReference type="EMBL" id="MDA2806462.1"/>
    </source>
</evidence>